<gene>
    <name evidence="2" type="ORF">M8318_08280</name>
</gene>
<dbReference type="Gene3D" id="1.10.260.40">
    <property type="entry name" value="lambda repressor-like DNA-binding domains"/>
    <property type="match status" value="1"/>
</dbReference>
<dbReference type="CDD" id="cd00093">
    <property type="entry name" value="HTH_XRE"/>
    <property type="match status" value="1"/>
</dbReference>
<dbReference type="InterPro" id="IPR049639">
    <property type="entry name" value="RstR"/>
</dbReference>
<dbReference type="RefSeq" id="WP_262661928.1">
    <property type="nucleotide sequence ID" value="NZ_JAMHKS010000070.1"/>
</dbReference>
<protein>
    <submittedName>
        <fullName evidence="2">Helix-turn-helix transcriptional regulator</fullName>
    </submittedName>
</protein>
<dbReference type="Pfam" id="PF01381">
    <property type="entry name" value="HTH_3"/>
    <property type="match status" value="1"/>
</dbReference>
<evidence type="ECO:0000313" key="3">
    <source>
        <dbReference type="Proteomes" id="UP001062027"/>
    </source>
</evidence>
<keyword evidence="3" id="KW-1185">Reference proteome</keyword>
<reference evidence="2" key="1">
    <citation type="submission" date="2022-05" db="EMBL/GenBank/DDBJ databases">
        <title>Description of a novel species of Leclercia; Leclercia tamurae and the Proposal for a Novel Genus Silvania gen. nov. Containing Two Novel Species Silvania hatchlandensis sp. nov. and Silvania confinis sp. nov. Isolated from the Rhizosphere of Oak.</title>
        <authorList>
            <person name="Maddock D.W."/>
            <person name="Brady C.L."/>
            <person name="Denman S."/>
            <person name="Arnold D."/>
        </authorList>
    </citation>
    <scope>NUCLEOTIDE SEQUENCE</scope>
    <source>
        <strain evidence="2">H6S3</strain>
    </source>
</reference>
<dbReference type="SUPFAM" id="SSF47413">
    <property type="entry name" value="lambda repressor-like DNA-binding domains"/>
    <property type="match status" value="1"/>
</dbReference>
<proteinExistence type="predicted"/>
<organism evidence="2 3">
    <name type="scientific">Leclercia tamurae</name>
    <dbReference type="NCBI Taxonomy" id="2926467"/>
    <lineage>
        <taxon>Bacteria</taxon>
        <taxon>Pseudomonadati</taxon>
        <taxon>Pseudomonadota</taxon>
        <taxon>Gammaproteobacteria</taxon>
        <taxon>Enterobacterales</taxon>
        <taxon>Enterobacteriaceae</taxon>
        <taxon>Leclercia</taxon>
    </lineage>
</organism>
<evidence type="ECO:0000259" key="1">
    <source>
        <dbReference type="PROSITE" id="PS50943"/>
    </source>
</evidence>
<dbReference type="EMBL" id="JAMHKS010000070">
    <property type="protein sequence ID" value="MCU6677667.1"/>
    <property type="molecule type" value="Genomic_DNA"/>
</dbReference>
<dbReference type="PROSITE" id="PS50943">
    <property type="entry name" value="HTH_CROC1"/>
    <property type="match status" value="1"/>
</dbReference>
<dbReference type="InterPro" id="IPR010982">
    <property type="entry name" value="Lambda_DNA-bd_dom_sf"/>
</dbReference>
<dbReference type="NCBIfam" id="NF041951">
    <property type="entry name" value="phage_RstR"/>
    <property type="match status" value="1"/>
</dbReference>
<accession>A0ABT2R9W7</accession>
<dbReference type="InterPro" id="IPR001387">
    <property type="entry name" value="Cro/C1-type_HTH"/>
</dbReference>
<dbReference type="SMART" id="SM00530">
    <property type="entry name" value="HTH_XRE"/>
    <property type="match status" value="1"/>
</dbReference>
<name>A0ABT2R9W7_9ENTR</name>
<feature type="domain" description="HTH cro/C1-type" evidence="1">
    <location>
        <begin position="7"/>
        <end position="61"/>
    </location>
</feature>
<sequence length="113" mass="12882">MNFGKRLARIRKEQKMTQIVLSEISGCHINMVRRYEANKVQPSLDVIRRLSVALSTSADSLVFSEDERCQQDELKMLFEAAGSLSPEEKDVAKALLESLIMRHNANRFASQQK</sequence>
<dbReference type="Proteomes" id="UP001062027">
    <property type="component" value="Unassembled WGS sequence"/>
</dbReference>
<comment type="caution">
    <text evidence="2">The sequence shown here is derived from an EMBL/GenBank/DDBJ whole genome shotgun (WGS) entry which is preliminary data.</text>
</comment>
<evidence type="ECO:0000313" key="2">
    <source>
        <dbReference type="EMBL" id="MCU6677667.1"/>
    </source>
</evidence>